<dbReference type="InterPro" id="IPR016095">
    <property type="entry name" value="Ribosomal_uL1_3-a/b-sand"/>
</dbReference>
<dbReference type="SUPFAM" id="SSF56808">
    <property type="entry name" value="Ribosomal protein L1"/>
    <property type="match status" value="1"/>
</dbReference>
<keyword evidence="2" id="KW-1185">Reference proteome</keyword>
<dbReference type="AlphaFoldDB" id="E4XKW7"/>
<reference evidence="1" key="1">
    <citation type="journal article" date="2010" name="Science">
        <title>Plasticity of animal genome architecture unmasked by rapid evolution of a pelagic tunicate.</title>
        <authorList>
            <person name="Denoeud F."/>
            <person name="Henriet S."/>
            <person name="Mungpakdee S."/>
            <person name="Aury J.M."/>
            <person name="Da Silva C."/>
            <person name="Brinkmann H."/>
            <person name="Mikhaleva J."/>
            <person name="Olsen L.C."/>
            <person name="Jubin C."/>
            <person name="Canestro C."/>
            <person name="Bouquet J.M."/>
            <person name="Danks G."/>
            <person name="Poulain J."/>
            <person name="Campsteijn C."/>
            <person name="Adamski M."/>
            <person name="Cross I."/>
            <person name="Yadetie F."/>
            <person name="Muffato M."/>
            <person name="Louis A."/>
            <person name="Butcher S."/>
            <person name="Tsagkogeorga G."/>
            <person name="Konrad A."/>
            <person name="Singh S."/>
            <person name="Jensen M.F."/>
            <person name="Cong E.H."/>
            <person name="Eikeseth-Otteraa H."/>
            <person name="Noel B."/>
            <person name="Anthouard V."/>
            <person name="Porcel B.M."/>
            <person name="Kachouri-Lafond R."/>
            <person name="Nishino A."/>
            <person name="Ugolini M."/>
            <person name="Chourrout P."/>
            <person name="Nishida H."/>
            <person name="Aasland R."/>
            <person name="Huzurbazar S."/>
            <person name="Westhof E."/>
            <person name="Delsuc F."/>
            <person name="Lehrach H."/>
            <person name="Reinhardt R."/>
            <person name="Weissenbach J."/>
            <person name="Roy S.W."/>
            <person name="Artiguenave F."/>
            <person name="Postlethwait J.H."/>
            <person name="Manak J.R."/>
            <person name="Thompson E.M."/>
            <person name="Jaillon O."/>
            <person name="Du Pasquier L."/>
            <person name="Boudinot P."/>
            <person name="Liberles D.A."/>
            <person name="Volff J.N."/>
            <person name="Philippe H."/>
            <person name="Lenhard B."/>
            <person name="Roest Crollius H."/>
            <person name="Wincker P."/>
            <person name="Chourrout D."/>
        </authorList>
    </citation>
    <scope>NUCLEOTIDE SEQUENCE [LARGE SCALE GENOMIC DNA]</scope>
</reference>
<accession>E4XKW7</accession>
<sequence>MLKWVSRLNRCVFLRNQHIFVQGYSSNNAAASWCDNSNDLESSEVQDLIFKVEQIETPAKPVLSAVADLFKTSKVEFLETNHSIQLRMGIDFETNKDKIKKRFNKFQIRHVIDMDNGGRNAKIIVVCDPSETAAALEFGALLAGSSKMMLDFVYEMPEVDYCFCLENQFEVFRRNDTFKTTLHKMAVEIPVVLNEKKGKFNEYVINDLDVIQKFNKPLLCGSKDDFGVVVGDLSMGEEKLIENIQVVTDKLSNLFGFAMTKQGKSADKDKLFLKNARLQVAGLEDFNIECADSKPELIF</sequence>
<dbReference type="EMBL" id="FN653066">
    <property type="protein sequence ID" value="CBY25034.1"/>
    <property type="molecule type" value="Genomic_DNA"/>
</dbReference>
<dbReference type="OrthoDB" id="10290659at2759"/>
<dbReference type="InterPro" id="IPR023674">
    <property type="entry name" value="Ribosomal_uL1-like"/>
</dbReference>
<evidence type="ECO:0000313" key="2">
    <source>
        <dbReference type="Proteomes" id="UP000001307"/>
    </source>
</evidence>
<evidence type="ECO:0000313" key="1">
    <source>
        <dbReference type="EMBL" id="CBY25034.1"/>
    </source>
</evidence>
<dbReference type="Gene3D" id="3.30.190.20">
    <property type="match status" value="1"/>
</dbReference>
<proteinExistence type="predicted"/>
<dbReference type="Proteomes" id="UP000001307">
    <property type="component" value="Unassembled WGS sequence"/>
</dbReference>
<organism evidence="1">
    <name type="scientific">Oikopleura dioica</name>
    <name type="common">Tunicate</name>
    <dbReference type="NCBI Taxonomy" id="34765"/>
    <lineage>
        <taxon>Eukaryota</taxon>
        <taxon>Metazoa</taxon>
        <taxon>Chordata</taxon>
        <taxon>Tunicata</taxon>
        <taxon>Appendicularia</taxon>
        <taxon>Copelata</taxon>
        <taxon>Oikopleuridae</taxon>
        <taxon>Oikopleura</taxon>
    </lineage>
</organism>
<name>E4XKW7_OIKDI</name>
<gene>
    <name evidence="1" type="ORF">GSOID_T00014336001</name>
</gene>
<dbReference type="InParanoid" id="E4XKW7"/>
<dbReference type="Gene3D" id="3.40.50.790">
    <property type="match status" value="1"/>
</dbReference>
<protein>
    <submittedName>
        <fullName evidence="1">Uncharacterized protein</fullName>
    </submittedName>
</protein>